<dbReference type="RefSeq" id="WP_102654035.1">
    <property type="nucleotide sequence ID" value="NZ_PNRF01000028.1"/>
</dbReference>
<evidence type="ECO:0000256" key="2">
    <source>
        <dbReference type="SAM" id="SignalP"/>
    </source>
</evidence>
<dbReference type="OrthoDB" id="129043at2"/>
<dbReference type="InterPro" id="IPR011717">
    <property type="entry name" value="TPR-4"/>
</dbReference>
<proteinExistence type="predicted"/>
<dbReference type="PROSITE" id="PS50293">
    <property type="entry name" value="TPR_REGION"/>
    <property type="match status" value="1"/>
</dbReference>
<dbReference type="InterPro" id="IPR019734">
    <property type="entry name" value="TPR_rpt"/>
</dbReference>
<evidence type="ECO:0000313" key="3">
    <source>
        <dbReference type="EMBL" id="PMR74398.1"/>
    </source>
</evidence>
<dbReference type="PANTHER" id="PTHR12558:SF13">
    <property type="entry name" value="CELL DIVISION CYCLE PROTEIN 27 HOMOLOG"/>
    <property type="match status" value="1"/>
</dbReference>
<dbReference type="Pfam" id="PF13428">
    <property type="entry name" value="TPR_14"/>
    <property type="match status" value="1"/>
</dbReference>
<dbReference type="Pfam" id="PF14559">
    <property type="entry name" value="TPR_19"/>
    <property type="match status" value="1"/>
</dbReference>
<feature type="chain" id="PRO_5014873082" evidence="2">
    <location>
        <begin position="31"/>
        <end position="246"/>
    </location>
</feature>
<accession>A0A2N7U1U1</accession>
<dbReference type="PANTHER" id="PTHR12558">
    <property type="entry name" value="CELL DIVISION CYCLE 16,23,27"/>
    <property type="match status" value="1"/>
</dbReference>
<evidence type="ECO:0000313" key="4">
    <source>
        <dbReference type="Proteomes" id="UP000235803"/>
    </source>
</evidence>
<feature type="repeat" description="TPR" evidence="1">
    <location>
        <begin position="78"/>
        <end position="111"/>
    </location>
</feature>
<dbReference type="Pfam" id="PF07721">
    <property type="entry name" value="TPR_4"/>
    <property type="match status" value="1"/>
</dbReference>
<dbReference type="InterPro" id="IPR011990">
    <property type="entry name" value="TPR-like_helical_dom_sf"/>
</dbReference>
<gene>
    <name evidence="3" type="ORF">C1H69_14200</name>
</gene>
<dbReference type="PROSITE" id="PS50005">
    <property type="entry name" value="TPR"/>
    <property type="match status" value="3"/>
</dbReference>
<keyword evidence="1" id="KW-0802">TPR repeat</keyword>
<organism evidence="3 4">
    <name type="scientific">Billgrantia endophytica</name>
    <dbReference type="NCBI Taxonomy" id="2033802"/>
    <lineage>
        <taxon>Bacteria</taxon>
        <taxon>Pseudomonadati</taxon>
        <taxon>Pseudomonadota</taxon>
        <taxon>Gammaproteobacteria</taxon>
        <taxon>Oceanospirillales</taxon>
        <taxon>Halomonadaceae</taxon>
        <taxon>Billgrantia</taxon>
    </lineage>
</organism>
<feature type="repeat" description="TPR" evidence="1">
    <location>
        <begin position="148"/>
        <end position="181"/>
    </location>
</feature>
<name>A0A2N7U1U1_9GAMM</name>
<dbReference type="Proteomes" id="UP000235803">
    <property type="component" value="Unassembled WGS sequence"/>
</dbReference>
<dbReference type="SMART" id="SM00028">
    <property type="entry name" value="TPR"/>
    <property type="match status" value="3"/>
</dbReference>
<keyword evidence="4" id="KW-1185">Reference proteome</keyword>
<dbReference type="InterPro" id="IPR013360">
    <property type="entry name" value="Pilus_4_PilW"/>
</dbReference>
<evidence type="ECO:0000256" key="1">
    <source>
        <dbReference type="PROSITE-ProRule" id="PRU00339"/>
    </source>
</evidence>
<comment type="caution">
    <text evidence="3">The sequence shown here is derived from an EMBL/GenBank/DDBJ whole genome shotgun (WGS) entry which is preliminary data.</text>
</comment>
<dbReference type="AlphaFoldDB" id="A0A2N7U1U1"/>
<sequence length="246" mass="27475">MTRCRRLPLRFKPLPLVAMLAGSVWLTGCATQPEPDDGSPPEPAEAYTRLGMAYLERDNLPRAMAALNRALEMAPRDPEALQAMAIVYQRQGEHELADDTFRQALNTNPGFTRARNNYAAFLYDRGRIREACEQLELASRDIQYASRAQLFTNLGRCRWELGDMASARQSLARARSLDPRNPSSYFTLAELELSQGNPDQAQQQLEVFIRLAGMTLDAQELAQDIAVARGENSAVISDSDIMRDAP</sequence>
<dbReference type="NCBIfam" id="TIGR02521">
    <property type="entry name" value="type_IV_pilW"/>
    <property type="match status" value="1"/>
</dbReference>
<feature type="repeat" description="TPR" evidence="1">
    <location>
        <begin position="44"/>
        <end position="77"/>
    </location>
</feature>
<dbReference type="EMBL" id="PNRF01000028">
    <property type="protein sequence ID" value="PMR74398.1"/>
    <property type="molecule type" value="Genomic_DNA"/>
</dbReference>
<dbReference type="PROSITE" id="PS51257">
    <property type="entry name" value="PROKAR_LIPOPROTEIN"/>
    <property type="match status" value="1"/>
</dbReference>
<dbReference type="Gene3D" id="1.25.40.10">
    <property type="entry name" value="Tetratricopeptide repeat domain"/>
    <property type="match status" value="1"/>
</dbReference>
<reference evidence="3 4" key="1">
    <citation type="submission" date="2018-01" db="EMBL/GenBank/DDBJ databases">
        <title>Halomonas endophytica sp. nov., isolated from storage liquid in the stems of Populus euphratica.</title>
        <authorList>
            <person name="Chen C."/>
        </authorList>
    </citation>
    <scope>NUCLEOTIDE SEQUENCE [LARGE SCALE GENOMIC DNA]</scope>
    <source>
        <strain evidence="3 4">MC28</strain>
    </source>
</reference>
<protein>
    <submittedName>
        <fullName evidence="3">Type IV pilus biogenesis/stability protein PilW</fullName>
    </submittedName>
</protein>
<keyword evidence="2" id="KW-0732">Signal</keyword>
<dbReference type="SUPFAM" id="SSF48452">
    <property type="entry name" value="TPR-like"/>
    <property type="match status" value="1"/>
</dbReference>
<feature type="signal peptide" evidence="2">
    <location>
        <begin position="1"/>
        <end position="30"/>
    </location>
</feature>